<proteinExistence type="predicted"/>
<name>Q60C31_METCA</name>
<dbReference type="EMBL" id="AE017282">
    <property type="protein sequence ID" value="AAU90498.1"/>
    <property type="molecule type" value="Genomic_DNA"/>
</dbReference>
<accession>Q60C31</accession>
<dbReference type="GeneID" id="88222621"/>
<dbReference type="KEGG" id="mca:MCA0280"/>
<organism evidence="1 2">
    <name type="scientific">Methylococcus capsulatus (strain ATCC 33009 / NCIMB 11132 / Bath)</name>
    <dbReference type="NCBI Taxonomy" id="243233"/>
    <lineage>
        <taxon>Bacteria</taxon>
        <taxon>Pseudomonadati</taxon>
        <taxon>Pseudomonadota</taxon>
        <taxon>Gammaproteobacteria</taxon>
        <taxon>Methylococcales</taxon>
        <taxon>Methylococcaceae</taxon>
        <taxon>Methylococcus</taxon>
    </lineage>
</organism>
<evidence type="ECO:0000313" key="1">
    <source>
        <dbReference type="EMBL" id="AAU90498.1"/>
    </source>
</evidence>
<reference evidence="1 2" key="1">
    <citation type="journal article" date="2004" name="PLoS Biol.">
        <title>Genomic insights into methanotrophy: the complete genome sequence of Methylococcus capsulatus (Bath).</title>
        <authorList>
            <person name="Ward N.L."/>
            <person name="Larsen O."/>
            <person name="Sakwa J."/>
            <person name="Bruseth L."/>
            <person name="Khouri H.M."/>
            <person name="Durkin A.S."/>
            <person name="Dimitrov G."/>
            <person name="Jiang L."/>
            <person name="Scanlan D."/>
            <person name="Kang K.H."/>
            <person name="Lewis M.R."/>
            <person name="Nelson K.E."/>
            <person name="Methe B.A."/>
            <person name="Wu M."/>
            <person name="Heidelberg J.F."/>
            <person name="Paulsen I.T."/>
            <person name="Fouts D.E."/>
            <person name="Ravel J."/>
            <person name="Tettelin H."/>
            <person name="Ren Q."/>
            <person name="Read T.D."/>
            <person name="DeBoy R.T."/>
            <person name="Seshadri R."/>
            <person name="Salzberg S.L."/>
            <person name="Jensen H.B."/>
            <person name="Birkeland N.K."/>
            <person name="Nelson W.C."/>
            <person name="Dodson R.J."/>
            <person name="Grindhaug S.H."/>
            <person name="Holt I.E."/>
            <person name="Eidhammer I."/>
            <person name="Jonasen I."/>
            <person name="Vanaken S."/>
            <person name="Utterback T.R."/>
            <person name="Feldblyum T.V."/>
            <person name="Fraser C.M."/>
            <person name="Lillehaug J.R."/>
            <person name="Eisen J.A."/>
        </authorList>
    </citation>
    <scope>NUCLEOTIDE SEQUENCE [LARGE SCALE GENOMIC DNA]</scope>
    <source>
        <strain evidence="2">ATCC 33009 / NCIMB 11132 / Bath</strain>
    </source>
</reference>
<dbReference type="AlphaFoldDB" id="Q60C31"/>
<dbReference type="STRING" id="243233.MCA0280"/>
<protein>
    <submittedName>
        <fullName evidence="1">Uncharacterized protein</fullName>
    </submittedName>
</protein>
<sequence>MIDPASQAQLKEAIADCIGTDQGVLDALREEIRPLKGATRRIQPRATTSISLVGTDGGNNQLQFDPFLIQ</sequence>
<dbReference type="HOGENOM" id="CLU_2753208_0_0_6"/>
<evidence type="ECO:0000313" key="2">
    <source>
        <dbReference type="Proteomes" id="UP000006821"/>
    </source>
</evidence>
<dbReference type="eggNOG" id="COG1630">
    <property type="taxonomic scope" value="Bacteria"/>
</dbReference>
<dbReference type="Proteomes" id="UP000006821">
    <property type="component" value="Chromosome"/>
</dbReference>
<gene>
    <name evidence="1" type="ordered locus">MCA0280</name>
</gene>
<dbReference type="RefSeq" id="WP_010959644.1">
    <property type="nucleotide sequence ID" value="NC_002977.6"/>
</dbReference>